<proteinExistence type="predicted"/>
<evidence type="ECO:0000313" key="1">
    <source>
        <dbReference type="EMBL" id="XFO74767.1"/>
    </source>
</evidence>
<sequence length="31" mass="3564">MIPPALTTMTVEEMILAGLILRRISYQEIIF</sequence>
<gene>
    <name evidence="1" type="ORF">SPACI_048780</name>
</gene>
<dbReference type="Proteomes" id="UP000216052">
    <property type="component" value="Chromosome"/>
</dbReference>
<accession>A0ABZ3J8P9</accession>
<name>A0ABZ3J8P9_SPOA4</name>
<protein>
    <submittedName>
        <fullName evidence="1">Uncharacterized protein</fullName>
    </submittedName>
</protein>
<keyword evidence="2" id="KW-1185">Reference proteome</keyword>
<dbReference type="EMBL" id="CP155571">
    <property type="protein sequence ID" value="XFO74767.1"/>
    <property type="molecule type" value="Genomic_DNA"/>
</dbReference>
<evidence type="ECO:0000313" key="2">
    <source>
        <dbReference type="Proteomes" id="UP000216052"/>
    </source>
</evidence>
<organism evidence="1 2">
    <name type="scientific">Sporomusa acidovorans (strain ATCC 49682 / DSM 3132 / Mol)</name>
    <dbReference type="NCBI Taxonomy" id="1123286"/>
    <lineage>
        <taxon>Bacteria</taxon>
        <taxon>Bacillati</taxon>
        <taxon>Bacillota</taxon>
        <taxon>Negativicutes</taxon>
        <taxon>Selenomonadales</taxon>
        <taxon>Sporomusaceae</taxon>
        <taxon>Sporomusa</taxon>
    </lineage>
</organism>
<reference evidence="1" key="1">
    <citation type="submission" date="2024-05" db="EMBL/GenBank/DDBJ databases">
        <title>Isolation and characterization of Sporomusa carbonis sp. nov., a carboxydotrophic hydrogenogen in the genus of Sporomusa isolated from a charcoal burning pile.</title>
        <authorList>
            <person name="Boeer T."/>
            <person name="Rosenbaum F."/>
            <person name="Eysell L."/>
            <person name="Mueller V."/>
            <person name="Daniel R."/>
            <person name="Poehlein A."/>
        </authorList>
    </citation>
    <scope>NUCLEOTIDE SEQUENCE [LARGE SCALE GENOMIC DNA]</scope>
    <source>
        <strain evidence="1">DSM 3132</strain>
    </source>
</reference>